<keyword evidence="3 7" id="KW-0375">Hydrogen ion transport</keyword>
<dbReference type="EMBL" id="DSTK01000020">
    <property type="protein sequence ID" value="HFK97011.1"/>
    <property type="molecule type" value="Genomic_DNA"/>
</dbReference>
<reference evidence="8" key="1">
    <citation type="journal article" date="2020" name="mSystems">
        <title>Genome- and Community-Level Interaction Insights into Carbon Utilization and Element Cycling Functions of Hydrothermarchaeota in Hydrothermal Sediment.</title>
        <authorList>
            <person name="Zhou Z."/>
            <person name="Liu Y."/>
            <person name="Xu W."/>
            <person name="Pan J."/>
            <person name="Luo Z.H."/>
            <person name="Li M."/>
        </authorList>
    </citation>
    <scope>NUCLEOTIDE SEQUENCE [LARGE SCALE GENOMIC DNA]</scope>
    <source>
        <strain evidence="8">SpSt-456</strain>
    </source>
</reference>
<sequence length="192" mass="20976">MHHKGGGGKVKNLIVAKRYAKALFNLALEDGKLTEYGQELQGLVQLLDQQPALMDALANPLYPEDVKKSVFLTLAEKAEMSPVMRSFGTLLVEKGRIRHLPAISQYFQRLTDEHHNVARAKLSAAVKLDEAAIGKIAETLGRLTGKKIVIEFQQDPTLIGGAVARIGDLVIDGSVRTQLQAIKESLKRGELG</sequence>
<keyword evidence="6 7" id="KW-0066">ATP synthesis</keyword>
<dbReference type="GO" id="GO:0046933">
    <property type="term" value="F:proton-transporting ATP synthase activity, rotational mechanism"/>
    <property type="evidence" value="ECO:0007669"/>
    <property type="project" value="UniProtKB-UniRule"/>
</dbReference>
<dbReference type="Gene3D" id="1.10.520.20">
    <property type="entry name" value="N-terminal domain of the delta subunit of the F1F0-ATP synthase"/>
    <property type="match status" value="1"/>
</dbReference>
<dbReference type="Pfam" id="PF00213">
    <property type="entry name" value="OSCP"/>
    <property type="match status" value="1"/>
</dbReference>
<evidence type="ECO:0000256" key="6">
    <source>
        <dbReference type="ARBA" id="ARBA00023310"/>
    </source>
</evidence>
<evidence type="ECO:0000256" key="3">
    <source>
        <dbReference type="ARBA" id="ARBA00022781"/>
    </source>
</evidence>
<keyword evidence="2 7" id="KW-0813">Transport</keyword>
<proteinExistence type="inferred from homology"/>
<comment type="caution">
    <text evidence="8">The sequence shown here is derived from an EMBL/GenBank/DDBJ whole genome shotgun (WGS) entry which is preliminary data.</text>
</comment>
<keyword evidence="7" id="KW-0139">CF(1)</keyword>
<organism evidence="8">
    <name type="scientific">Desulfacinum infernum</name>
    <dbReference type="NCBI Taxonomy" id="35837"/>
    <lineage>
        <taxon>Bacteria</taxon>
        <taxon>Pseudomonadati</taxon>
        <taxon>Thermodesulfobacteriota</taxon>
        <taxon>Syntrophobacteria</taxon>
        <taxon>Syntrophobacterales</taxon>
        <taxon>Syntrophobacteraceae</taxon>
        <taxon>Desulfacinum</taxon>
    </lineage>
</organism>
<gene>
    <name evidence="7" type="primary">atpH</name>
    <name evidence="8" type="ORF">ENS06_06755</name>
</gene>
<evidence type="ECO:0000256" key="4">
    <source>
        <dbReference type="ARBA" id="ARBA00023065"/>
    </source>
</evidence>
<evidence type="ECO:0000256" key="1">
    <source>
        <dbReference type="ARBA" id="ARBA00004370"/>
    </source>
</evidence>
<dbReference type="GO" id="GO:0045259">
    <property type="term" value="C:proton-transporting ATP synthase complex"/>
    <property type="evidence" value="ECO:0007669"/>
    <property type="project" value="UniProtKB-KW"/>
</dbReference>
<dbReference type="GO" id="GO:0005886">
    <property type="term" value="C:plasma membrane"/>
    <property type="evidence" value="ECO:0007669"/>
    <property type="project" value="UniProtKB-SubCell"/>
</dbReference>
<dbReference type="HAMAP" id="MF_01416">
    <property type="entry name" value="ATP_synth_delta_bact"/>
    <property type="match status" value="1"/>
</dbReference>
<protein>
    <recommendedName>
        <fullName evidence="7">ATP synthase subunit delta</fullName>
    </recommendedName>
    <alternativeName>
        <fullName evidence="7">ATP synthase F(1) sector subunit delta</fullName>
    </alternativeName>
    <alternativeName>
        <fullName evidence="7">F-type ATPase subunit delta</fullName>
        <shortName evidence="7">F-ATPase subunit delta</shortName>
    </alternativeName>
</protein>
<dbReference type="PRINTS" id="PR00125">
    <property type="entry name" value="ATPASEDELTA"/>
</dbReference>
<dbReference type="AlphaFoldDB" id="A0A832ED88"/>
<comment type="similarity">
    <text evidence="7">Belongs to the ATPase delta chain family.</text>
</comment>
<comment type="subcellular location">
    <subcellularLocation>
        <location evidence="7">Cell membrane</location>
        <topology evidence="7">Peripheral membrane protein</topology>
    </subcellularLocation>
    <subcellularLocation>
        <location evidence="1">Membrane</location>
    </subcellularLocation>
</comment>
<evidence type="ECO:0000256" key="5">
    <source>
        <dbReference type="ARBA" id="ARBA00023136"/>
    </source>
</evidence>
<comment type="function">
    <text evidence="7">This protein is part of the stalk that links CF(0) to CF(1). It either transmits conformational changes from CF(0) to CF(1) or is implicated in proton conduction.</text>
</comment>
<dbReference type="PANTHER" id="PTHR11910">
    <property type="entry name" value="ATP SYNTHASE DELTA CHAIN"/>
    <property type="match status" value="1"/>
</dbReference>
<dbReference type="SUPFAM" id="SSF47928">
    <property type="entry name" value="N-terminal domain of the delta subunit of the F1F0-ATP synthase"/>
    <property type="match status" value="1"/>
</dbReference>
<evidence type="ECO:0000256" key="2">
    <source>
        <dbReference type="ARBA" id="ARBA00022448"/>
    </source>
</evidence>
<comment type="function">
    <text evidence="7">F(1)F(0) ATP synthase produces ATP from ADP in the presence of a proton or sodium gradient. F-type ATPases consist of two structural domains, F(1) containing the extramembraneous catalytic core and F(0) containing the membrane proton channel, linked together by a central stalk and a peripheral stalk. During catalysis, ATP synthesis in the catalytic domain of F(1) is coupled via a rotary mechanism of the central stalk subunits to proton translocation.</text>
</comment>
<dbReference type="InterPro" id="IPR026015">
    <property type="entry name" value="ATP_synth_OSCP/delta_N_sf"/>
</dbReference>
<name>A0A832ED88_9BACT</name>
<dbReference type="NCBIfam" id="TIGR01145">
    <property type="entry name" value="ATP_synt_delta"/>
    <property type="match status" value="1"/>
</dbReference>
<evidence type="ECO:0000256" key="7">
    <source>
        <dbReference type="HAMAP-Rule" id="MF_01416"/>
    </source>
</evidence>
<keyword evidence="5 7" id="KW-0472">Membrane</keyword>
<keyword evidence="7" id="KW-1003">Cell membrane</keyword>
<keyword evidence="4 7" id="KW-0406">Ion transport</keyword>
<accession>A0A832ED88</accession>
<dbReference type="InterPro" id="IPR000711">
    <property type="entry name" value="ATPase_OSCP/dsu"/>
</dbReference>
<evidence type="ECO:0000313" key="8">
    <source>
        <dbReference type="EMBL" id="HFK97011.1"/>
    </source>
</evidence>